<accession>A0ACA9L5L3</accession>
<organism evidence="1 2">
    <name type="scientific">Dentiscutata heterogama</name>
    <dbReference type="NCBI Taxonomy" id="1316150"/>
    <lineage>
        <taxon>Eukaryota</taxon>
        <taxon>Fungi</taxon>
        <taxon>Fungi incertae sedis</taxon>
        <taxon>Mucoromycota</taxon>
        <taxon>Glomeromycotina</taxon>
        <taxon>Glomeromycetes</taxon>
        <taxon>Diversisporales</taxon>
        <taxon>Gigasporaceae</taxon>
        <taxon>Dentiscutata</taxon>
    </lineage>
</organism>
<evidence type="ECO:0000313" key="2">
    <source>
        <dbReference type="Proteomes" id="UP000789702"/>
    </source>
</evidence>
<protein>
    <submittedName>
        <fullName evidence="1">14972_t:CDS:1</fullName>
    </submittedName>
</protein>
<name>A0ACA9L5L3_9GLOM</name>
<keyword evidence="2" id="KW-1185">Reference proteome</keyword>
<reference evidence="1" key="1">
    <citation type="submission" date="2021-06" db="EMBL/GenBank/DDBJ databases">
        <authorList>
            <person name="Kallberg Y."/>
            <person name="Tangrot J."/>
            <person name="Rosling A."/>
        </authorList>
    </citation>
    <scope>NUCLEOTIDE SEQUENCE</scope>
    <source>
        <strain evidence="1">IL203A</strain>
    </source>
</reference>
<evidence type="ECO:0000313" key="1">
    <source>
        <dbReference type="EMBL" id="CAG8508516.1"/>
    </source>
</evidence>
<dbReference type="EMBL" id="CAJVPU010002837">
    <property type="protein sequence ID" value="CAG8508516.1"/>
    <property type="molecule type" value="Genomic_DNA"/>
</dbReference>
<gene>
    <name evidence="1" type="ORF">DHETER_LOCUS3345</name>
</gene>
<dbReference type="Proteomes" id="UP000789702">
    <property type="component" value="Unassembled WGS sequence"/>
</dbReference>
<feature type="non-terminal residue" evidence="1">
    <location>
        <position position="1"/>
    </location>
</feature>
<proteinExistence type="predicted"/>
<comment type="caution">
    <text evidence="1">The sequence shown here is derived from an EMBL/GenBank/DDBJ whole genome shotgun (WGS) entry which is preliminary data.</text>
</comment>
<sequence>EDSVFGAVIYVSSMFPFGFRLFEVCIVHLSAWSTLQINKN</sequence>